<name>A0A2T3FUQ4_9CLOT</name>
<dbReference type="SUPFAM" id="SSF55811">
    <property type="entry name" value="Nudix"/>
    <property type="match status" value="1"/>
</dbReference>
<dbReference type="Pfam" id="PF14815">
    <property type="entry name" value="NUDIX_4"/>
    <property type="match status" value="1"/>
</dbReference>
<dbReference type="CDD" id="cd03431">
    <property type="entry name" value="NUDIX_DNA_Glycosylase_C-MutY"/>
    <property type="match status" value="1"/>
</dbReference>
<evidence type="ECO:0000313" key="17">
    <source>
        <dbReference type="Proteomes" id="UP000241048"/>
    </source>
</evidence>
<dbReference type="GO" id="GO:0006284">
    <property type="term" value="P:base-excision repair"/>
    <property type="evidence" value="ECO:0007669"/>
    <property type="project" value="UniProtKB-UniRule"/>
</dbReference>
<evidence type="ECO:0000256" key="10">
    <source>
        <dbReference type="ARBA" id="ARBA00023004"/>
    </source>
</evidence>
<comment type="catalytic activity">
    <reaction evidence="1 14">
        <text>Hydrolyzes free adenine bases from 7,8-dihydro-8-oxoguanine:adenine mismatched double-stranded DNA, leaving an apurinic site.</text>
        <dbReference type="EC" id="3.2.2.31"/>
    </reaction>
</comment>
<evidence type="ECO:0000256" key="1">
    <source>
        <dbReference type="ARBA" id="ARBA00000843"/>
    </source>
</evidence>
<sequence length="396" mass="45141">MYKDFYASLKPLEGEIPYAEEERLAASGAPLLSWYRKNRRLLPWRENPEPYSVWISEIMLQQTRVEAVKPYFARFMEALPDITSLAQVDEERLLKLWEGLGYYSRARNLKKAAVCLMEDYGGQMPASRDEILKLPGIGSYTAGAVASIAYDLPAPALDGNVVRVLTRLFADPQDSTKPALRKEYERRLEAELVRRTEERDSYLSAGDDAGEVSTASRSEELFHPGEYNQAWIELGALVCIPGGRPLCEKCPLESLCLAHRRGEEEQYPVKPPKKPRRIEEKTVCLIEWEDTVAIRKRSSKGLLASLYEYVNLDGKKSAAEAAKELGIAEADIRETEDLPDAVHIFSHVEWHMCGRRIRLKRASGYQDKTVLMVRRAQLQDRYPIPNAFRVYTNILI</sequence>
<gene>
    <name evidence="16" type="ORF">C7U56_03560</name>
</gene>
<comment type="function">
    <text evidence="2">Adenine glycosylase active on G-A mispairs. MutY also corrects error-prone DNA synthesis past GO lesions which are due to the oxidatively damaged form of guanine: 7,8-dihydro-8-oxoguanine (8-oxo-dGTP).</text>
</comment>
<comment type="cofactor">
    <cofactor evidence="14">
        <name>[4Fe-4S] cluster</name>
        <dbReference type="ChEBI" id="CHEBI:49883"/>
    </cofactor>
    <text evidence="14">Binds 1 [4Fe-4S] cluster.</text>
</comment>
<evidence type="ECO:0000259" key="15">
    <source>
        <dbReference type="SMART" id="SM00478"/>
    </source>
</evidence>
<dbReference type="PANTHER" id="PTHR42944">
    <property type="entry name" value="ADENINE DNA GLYCOSYLASE"/>
    <property type="match status" value="1"/>
</dbReference>
<dbReference type="GO" id="GO:0000701">
    <property type="term" value="F:purine-specific mismatch base pair DNA N-glycosylase activity"/>
    <property type="evidence" value="ECO:0007669"/>
    <property type="project" value="UniProtKB-EC"/>
</dbReference>
<evidence type="ECO:0000256" key="11">
    <source>
        <dbReference type="ARBA" id="ARBA00023014"/>
    </source>
</evidence>
<dbReference type="AlphaFoldDB" id="A0A2T3FUQ4"/>
<dbReference type="Gene3D" id="1.10.340.30">
    <property type="entry name" value="Hypothetical protein, domain 2"/>
    <property type="match status" value="1"/>
</dbReference>
<dbReference type="InterPro" id="IPR003265">
    <property type="entry name" value="HhH-GPD_domain"/>
</dbReference>
<dbReference type="SUPFAM" id="SSF48150">
    <property type="entry name" value="DNA-glycosylase"/>
    <property type="match status" value="1"/>
</dbReference>
<keyword evidence="11" id="KW-0411">Iron-sulfur</keyword>
<comment type="caution">
    <text evidence="16">The sequence shown here is derived from an EMBL/GenBank/DDBJ whole genome shotgun (WGS) entry which is preliminary data.</text>
</comment>
<dbReference type="PANTHER" id="PTHR42944:SF1">
    <property type="entry name" value="ADENINE DNA GLYCOSYLASE"/>
    <property type="match status" value="1"/>
</dbReference>
<dbReference type="InterPro" id="IPR029119">
    <property type="entry name" value="MutY_C"/>
</dbReference>
<dbReference type="Pfam" id="PF00633">
    <property type="entry name" value="HHH"/>
    <property type="match status" value="1"/>
</dbReference>
<evidence type="ECO:0000256" key="3">
    <source>
        <dbReference type="ARBA" id="ARBA00008343"/>
    </source>
</evidence>
<dbReference type="GO" id="GO:0035485">
    <property type="term" value="F:adenine/guanine mispair binding"/>
    <property type="evidence" value="ECO:0007669"/>
    <property type="project" value="TreeGrafter"/>
</dbReference>
<dbReference type="InterPro" id="IPR023170">
    <property type="entry name" value="HhH_base_excis_C"/>
</dbReference>
<keyword evidence="10 14" id="KW-0408">Iron</keyword>
<dbReference type="PROSITE" id="PS01155">
    <property type="entry name" value="ENDONUCLEASE_III_2"/>
    <property type="match status" value="1"/>
</dbReference>
<reference evidence="16 17" key="1">
    <citation type="submission" date="2018-03" db="EMBL/GenBank/DDBJ databases">
        <title>Lachnoclostridium SNUG30386 gen.nov., sp.nov., isolated from human faeces.</title>
        <authorList>
            <person name="Seo B."/>
            <person name="Jeon K."/>
            <person name="Ko G."/>
        </authorList>
    </citation>
    <scope>NUCLEOTIDE SEQUENCE [LARGE SCALE GENOMIC DNA]</scope>
    <source>
        <strain evidence="16 17">SNUG30386</strain>
    </source>
</reference>
<evidence type="ECO:0000256" key="2">
    <source>
        <dbReference type="ARBA" id="ARBA00002933"/>
    </source>
</evidence>
<dbReference type="Gene3D" id="3.90.79.10">
    <property type="entry name" value="Nucleoside Triphosphate Pyrophosphohydrolase"/>
    <property type="match status" value="1"/>
</dbReference>
<keyword evidence="9" id="KW-0378">Hydrolase</keyword>
<dbReference type="FunFam" id="1.10.340.30:FF:000002">
    <property type="entry name" value="Adenine DNA glycosylase"/>
    <property type="match status" value="1"/>
</dbReference>
<dbReference type="GO" id="GO:0006298">
    <property type="term" value="P:mismatch repair"/>
    <property type="evidence" value="ECO:0007669"/>
    <property type="project" value="TreeGrafter"/>
</dbReference>
<keyword evidence="12" id="KW-0234">DNA repair</keyword>
<dbReference type="GO" id="GO:0034039">
    <property type="term" value="F:8-oxo-7,8-dihydroguanine DNA N-glycosylase activity"/>
    <property type="evidence" value="ECO:0007669"/>
    <property type="project" value="TreeGrafter"/>
</dbReference>
<dbReference type="CDD" id="cd00056">
    <property type="entry name" value="ENDO3c"/>
    <property type="match status" value="1"/>
</dbReference>
<evidence type="ECO:0000256" key="13">
    <source>
        <dbReference type="ARBA" id="ARBA00023295"/>
    </source>
</evidence>
<evidence type="ECO:0000256" key="14">
    <source>
        <dbReference type="RuleBase" id="RU365096"/>
    </source>
</evidence>
<proteinExistence type="inferred from homology"/>
<accession>A0A2T3FUQ4</accession>
<dbReference type="EC" id="3.2.2.31" evidence="4 14"/>
<protein>
    <recommendedName>
        <fullName evidence="5 14">Adenine DNA glycosylase</fullName>
        <ecNumber evidence="4 14">3.2.2.31</ecNumber>
    </recommendedName>
</protein>
<organism evidence="16 17">
    <name type="scientific">Clostridium fessum</name>
    <dbReference type="NCBI Taxonomy" id="2126740"/>
    <lineage>
        <taxon>Bacteria</taxon>
        <taxon>Bacillati</taxon>
        <taxon>Bacillota</taxon>
        <taxon>Clostridia</taxon>
        <taxon>Eubacteriales</taxon>
        <taxon>Clostridiaceae</taxon>
        <taxon>Clostridium</taxon>
    </lineage>
</organism>
<keyword evidence="8 14" id="KW-0227">DNA damage</keyword>
<dbReference type="EMBL" id="PYLO01000001">
    <property type="protein sequence ID" value="PST39008.1"/>
    <property type="molecule type" value="Genomic_DNA"/>
</dbReference>
<dbReference type="GO" id="GO:0046872">
    <property type="term" value="F:metal ion binding"/>
    <property type="evidence" value="ECO:0007669"/>
    <property type="project" value="UniProtKB-UniRule"/>
</dbReference>
<evidence type="ECO:0000256" key="4">
    <source>
        <dbReference type="ARBA" id="ARBA00012045"/>
    </source>
</evidence>
<evidence type="ECO:0000256" key="5">
    <source>
        <dbReference type="ARBA" id="ARBA00022023"/>
    </source>
</evidence>
<evidence type="ECO:0000256" key="9">
    <source>
        <dbReference type="ARBA" id="ARBA00022801"/>
    </source>
</evidence>
<comment type="similarity">
    <text evidence="3 14">Belongs to the Nth/MutY family.</text>
</comment>
<feature type="domain" description="HhH-GPD" evidence="15">
    <location>
        <begin position="59"/>
        <end position="208"/>
    </location>
</feature>
<dbReference type="Gene3D" id="1.10.1670.10">
    <property type="entry name" value="Helix-hairpin-Helix base-excision DNA repair enzymes (C-terminal)"/>
    <property type="match status" value="1"/>
</dbReference>
<evidence type="ECO:0000256" key="6">
    <source>
        <dbReference type="ARBA" id="ARBA00022485"/>
    </source>
</evidence>
<dbReference type="Proteomes" id="UP000241048">
    <property type="component" value="Unassembled WGS sequence"/>
</dbReference>
<keyword evidence="6" id="KW-0004">4Fe-4S</keyword>
<dbReference type="RefSeq" id="WP_107000162.1">
    <property type="nucleotide sequence ID" value="NZ_JAQEGC010000002.1"/>
</dbReference>
<evidence type="ECO:0000256" key="8">
    <source>
        <dbReference type="ARBA" id="ARBA00022763"/>
    </source>
</evidence>
<dbReference type="GO" id="GO:0032357">
    <property type="term" value="F:oxidized purine DNA binding"/>
    <property type="evidence" value="ECO:0007669"/>
    <property type="project" value="TreeGrafter"/>
</dbReference>
<dbReference type="InterPro" id="IPR044298">
    <property type="entry name" value="MIG/MutY"/>
</dbReference>
<dbReference type="InterPro" id="IPR011257">
    <property type="entry name" value="DNA_glycosylase"/>
</dbReference>
<dbReference type="Pfam" id="PF00730">
    <property type="entry name" value="HhH-GPD"/>
    <property type="match status" value="1"/>
</dbReference>
<dbReference type="GO" id="GO:0051539">
    <property type="term" value="F:4 iron, 4 sulfur cluster binding"/>
    <property type="evidence" value="ECO:0007669"/>
    <property type="project" value="UniProtKB-UniRule"/>
</dbReference>
<evidence type="ECO:0000256" key="12">
    <source>
        <dbReference type="ARBA" id="ARBA00023204"/>
    </source>
</evidence>
<evidence type="ECO:0000256" key="7">
    <source>
        <dbReference type="ARBA" id="ARBA00022723"/>
    </source>
</evidence>
<dbReference type="InterPro" id="IPR004036">
    <property type="entry name" value="Endonuclease-III-like_CS2"/>
</dbReference>
<keyword evidence="13 14" id="KW-0326">Glycosidase</keyword>
<evidence type="ECO:0000313" key="16">
    <source>
        <dbReference type="EMBL" id="PST39008.1"/>
    </source>
</evidence>
<dbReference type="SMART" id="SM00478">
    <property type="entry name" value="ENDO3c"/>
    <property type="match status" value="1"/>
</dbReference>
<keyword evidence="7" id="KW-0479">Metal-binding</keyword>
<dbReference type="InterPro" id="IPR015797">
    <property type="entry name" value="NUDIX_hydrolase-like_dom_sf"/>
</dbReference>
<dbReference type="InterPro" id="IPR000445">
    <property type="entry name" value="HhH_motif"/>
</dbReference>
<keyword evidence="17" id="KW-1185">Reference proteome</keyword>